<evidence type="ECO:0000313" key="3">
    <source>
        <dbReference type="Proteomes" id="UP000250272"/>
    </source>
</evidence>
<evidence type="ECO:0000313" key="2">
    <source>
        <dbReference type="EMBL" id="ASJ05727.1"/>
    </source>
</evidence>
<dbReference type="SUPFAM" id="SSF53649">
    <property type="entry name" value="Alkaline phosphatase-like"/>
    <property type="match status" value="1"/>
</dbReference>
<dbReference type="AlphaFoldDB" id="A0A2Z2MGX0"/>
<reference evidence="2 3" key="1">
    <citation type="submission" date="2016-04" db="EMBL/GenBank/DDBJ databases">
        <title>Complete genome sequence of Thermococcus barossii type strain SHCK-94.</title>
        <authorList>
            <person name="Oger P.M."/>
        </authorList>
    </citation>
    <scope>NUCLEOTIDE SEQUENCE [LARGE SCALE GENOMIC DNA]</scope>
    <source>
        <strain evidence="2 3">SHCK-94</strain>
    </source>
</reference>
<dbReference type="RefSeq" id="WP_088865721.1">
    <property type="nucleotide sequence ID" value="NZ_CP015101.1"/>
</dbReference>
<evidence type="ECO:0000259" key="1">
    <source>
        <dbReference type="Pfam" id="PF00884"/>
    </source>
</evidence>
<dbReference type="KEGG" id="tbs:A3L01_10255"/>
<dbReference type="OrthoDB" id="102174at2157"/>
<feature type="domain" description="Sulfatase N-terminal" evidence="1">
    <location>
        <begin position="4"/>
        <end position="317"/>
    </location>
</feature>
<gene>
    <name evidence="2" type="ORF">A3L01_10255</name>
</gene>
<proteinExistence type="predicted"/>
<name>A0A2Z2MGX0_9EURY</name>
<dbReference type="Proteomes" id="UP000250272">
    <property type="component" value="Chromosome"/>
</dbReference>
<dbReference type="InterPro" id="IPR000917">
    <property type="entry name" value="Sulfatase_N"/>
</dbReference>
<dbReference type="PANTHER" id="PTHR43751">
    <property type="entry name" value="SULFATASE"/>
    <property type="match status" value="1"/>
</dbReference>
<dbReference type="Gene3D" id="3.40.720.10">
    <property type="entry name" value="Alkaline Phosphatase, subunit A"/>
    <property type="match status" value="1"/>
</dbReference>
<dbReference type="Pfam" id="PF00884">
    <property type="entry name" value="Sulfatase"/>
    <property type="match status" value="1"/>
</dbReference>
<dbReference type="EMBL" id="CP015101">
    <property type="protein sequence ID" value="ASJ05727.1"/>
    <property type="molecule type" value="Genomic_DNA"/>
</dbReference>
<protein>
    <recommendedName>
        <fullName evidence="1">Sulfatase N-terminal domain-containing protein</fullName>
    </recommendedName>
</protein>
<dbReference type="PANTHER" id="PTHR43751:SF3">
    <property type="entry name" value="SULFATASE N-TERMINAL DOMAIN-CONTAINING PROTEIN"/>
    <property type="match status" value="1"/>
</dbReference>
<sequence length="442" mass="51117">MEYPNVIVIVVDTLREDHSWMLEQVLQEFGFVKYKNVITPSPWTVPAHASMFTGLYPLYHGAHESKERKDIHVRLGVEDLLSVYLWDKGYDTYLFTANPYIRPSFGFGGFSHFYESLYIPKSPFMSGEELKRLQELKSGRGKLHLAGTLILQREYKLLAKATLNLMVEPIYIRLLARINNWPMDKGVNKLVKTFKTVISAKDNPKFIFINLMEVHEPYFMGDTLGREGFIRNILEGVIDQQALKKWKEMYPREVRYVSKKILEIIMILKEQNMFDNSLVIITSDHGQLLGEHGRIGHGTFLYDELLVVPLFIKYPTGLALEQCVCPSQYISLTRLRPLIQGIVDGTISTDEVLYSPVVFAESYGIHQNIGQRVAGKGEMIDNLEKYRVAIYYRGFKGIFNVSDWKFEGIFQKDKRIEDNGDVLSYMKKKVIRFLGLKLRSKI</sequence>
<organism evidence="2 3">
    <name type="scientific">Thermococcus barossii</name>
    <dbReference type="NCBI Taxonomy" id="54077"/>
    <lineage>
        <taxon>Archaea</taxon>
        <taxon>Methanobacteriati</taxon>
        <taxon>Methanobacteriota</taxon>
        <taxon>Thermococci</taxon>
        <taxon>Thermococcales</taxon>
        <taxon>Thermococcaceae</taxon>
        <taxon>Thermococcus</taxon>
    </lineage>
</organism>
<dbReference type="InterPro" id="IPR052701">
    <property type="entry name" value="GAG_Ulvan_Degrading_Sulfatases"/>
</dbReference>
<accession>A0A2Z2MGX0</accession>
<dbReference type="GeneID" id="33327163"/>
<keyword evidence="3" id="KW-1185">Reference proteome</keyword>
<dbReference type="InterPro" id="IPR017850">
    <property type="entry name" value="Alkaline_phosphatase_core_sf"/>
</dbReference>